<dbReference type="Proteomes" id="UP000003835">
    <property type="component" value="Unassembled WGS sequence"/>
</dbReference>
<evidence type="ECO:0000259" key="10">
    <source>
        <dbReference type="PROSITE" id="PS50113"/>
    </source>
</evidence>
<dbReference type="SUPFAM" id="SSF55073">
    <property type="entry name" value="Nucleotide cyclase"/>
    <property type="match status" value="1"/>
</dbReference>
<dbReference type="Pfam" id="PF08448">
    <property type="entry name" value="PAS_4"/>
    <property type="match status" value="1"/>
</dbReference>
<dbReference type="InterPro" id="IPR029787">
    <property type="entry name" value="Nucleotide_cyclase"/>
</dbReference>
<dbReference type="EMBL" id="DS989855">
    <property type="protein sequence ID" value="EDX74031.1"/>
    <property type="molecule type" value="Genomic_DNA"/>
</dbReference>
<evidence type="ECO:0000313" key="13">
    <source>
        <dbReference type="Proteomes" id="UP000003835"/>
    </source>
</evidence>
<dbReference type="CDD" id="cd00130">
    <property type="entry name" value="PAS"/>
    <property type="match status" value="1"/>
</dbReference>
<dbReference type="Gene3D" id="3.30.450.40">
    <property type="match status" value="1"/>
</dbReference>
<dbReference type="GO" id="GO:0000166">
    <property type="term" value="F:nucleotide binding"/>
    <property type="evidence" value="ECO:0007669"/>
    <property type="project" value="UniProtKB-KW"/>
</dbReference>
<dbReference type="CDD" id="cd07302">
    <property type="entry name" value="CHD"/>
    <property type="match status" value="1"/>
</dbReference>
<dbReference type="InterPro" id="IPR013656">
    <property type="entry name" value="PAS_4"/>
</dbReference>
<dbReference type="InterPro" id="IPR029016">
    <property type="entry name" value="GAF-like_dom_sf"/>
</dbReference>
<dbReference type="Pfam" id="PF01590">
    <property type="entry name" value="GAF"/>
    <property type="match status" value="1"/>
</dbReference>
<dbReference type="HOGENOM" id="CLU_017772_0_0_3"/>
<evidence type="ECO:0000256" key="6">
    <source>
        <dbReference type="ARBA" id="ARBA00023239"/>
    </source>
</evidence>
<dbReference type="NCBIfam" id="TIGR00229">
    <property type="entry name" value="sensory_box"/>
    <property type="match status" value="1"/>
</dbReference>
<dbReference type="SMART" id="SM00091">
    <property type="entry name" value="PAS"/>
    <property type="match status" value="2"/>
</dbReference>
<evidence type="ECO:0000256" key="8">
    <source>
        <dbReference type="SAM" id="MobiDB-lite"/>
    </source>
</evidence>
<name>B4VVT4_9CYAN</name>
<dbReference type="InterPro" id="IPR001054">
    <property type="entry name" value="A/G_cyclase"/>
</dbReference>
<dbReference type="Gene3D" id="3.30.450.20">
    <property type="entry name" value="PAS domain"/>
    <property type="match status" value="3"/>
</dbReference>
<keyword evidence="13" id="KW-1185">Reference proteome</keyword>
<dbReference type="eggNOG" id="COG2203">
    <property type="taxonomic scope" value="Bacteria"/>
</dbReference>
<evidence type="ECO:0000256" key="1">
    <source>
        <dbReference type="ARBA" id="ARBA00004370"/>
    </source>
</evidence>
<keyword evidence="3" id="KW-0547">Nucleotide-binding</keyword>
<evidence type="ECO:0000256" key="3">
    <source>
        <dbReference type="ARBA" id="ARBA00022741"/>
    </source>
</evidence>
<dbReference type="eggNOG" id="COG2114">
    <property type="taxonomic scope" value="Bacteria"/>
</dbReference>
<dbReference type="eggNOG" id="COG5000">
    <property type="taxonomic scope" value="Bacteria"/>
</dbReference>
<dbReference type="SMART" id="SM00044">
    <property type="entry name" value="CYCc"/>
    <property type="match status" value="1"/>
</dbReference>
<keyword evidence="2" id="KW-0812">Transmembrane</keyword>
<evidence type="ECO:0000313" key="12">
    <source>
        <dbReference type="EMBL" id="EDX74031.1"/>
    </source>
</evidence>
<dbReference type="InterPro" id="IPR001610">
    <property type="entry name" value="PAC"/>
</dbReference>
<dbReference type="OrthoDB" id="436222at2"/>
<dbReference type="GO" id="GO:0004016">
    <property type="term" value="F:adenylate cyclase activity"/>
    <property type="evidence" value="ECO:0007669"/>
    <property type="project" value="UniProtKB-ARBA"/>
</dbReference>
<keyword evidence="5" id="KW-0472">Membrane</keyword>
<dbReference type="PROSITE" id="PS50125">
    <property type="entry name" value="GUANYLATE_CYCLASE_2"/>
    <property type="match status" value="1"/>
</dbReference>
<dbReference type="PROSITE" id="PS50113">
    <property type="entry name" value="PAC"/>
    <property type="match status" value="1"/>
</dbReference>
<dbReference type="PANTHER" id="PTHR11920:SF335">
    <property type="entry name" value="GUANYLATE CYCLASE"/>
    <property type="match status" value="1"/>
</dbReference>
<dbReference type="InterPro" id="IPR000700">
    <property type="entry name" value="PAS-assoc_C"/>
</dbReference>
<feature type="compositionally biased region" description="Polar residues" evidence="8">
    <location>
        <begin position="1"/>
        <end position="19"/>
    </location>
</feature>
<dbReference type="InterPro" id="IPR050401">
    <property type="entry name" value="Cyclic_nucleotide_synthase"/>
</dbReference>
<dbReference type="Pfam" id="PF13426">
    <property type="entry name" value="PAS_9"/>
    <property type="match status" value="1"/>
</dbReference>
<keyword evidence="4" id="KW-1133">Transmembrane helix</keyword>
<dbReference type="InterPro" id="IPR003018">
    <property type="entry name" value="GAF"/>
</dbReference>
<evidence type="ECO:0000256" key="5">
    <source>
        <dbReference type="ARBA" id="ARBA00023136"/>
    </source>
</evidence>
<dbReference type="Gene3D" id="3.30.70.1230">
    <property type="entry name" value="Nucleotide cyclase"/>
    <property type="match status" value="1"/>
</dbReference>
<evidence type="ECO:0000256" key="4">
    <source>
        <dbReference type="ARBA" id="ARBA00022989"/>
    </source>
</evidence>
<accession>B4VVT4</accession>
<feature type="domain" description="Guanylate cyclase" evidence="11">
    <location>
        <begin position="655"/>
        <end position="782"/>
    </location>
</feature>
<dbReference type="SMART" id="SM00086">
    <property type="entry name" value="PAC"/>
    <property type="match status" value="2"/>
</dbReference>
<comment type="similarity">
    <text evidence="7">Belongs to the adenylyl cyclase class-4/guanylyl cyclase family.</text>
</comment>
<evidence type="ECO:0000256" key="2">
    <source>
        <dbReference type="ARBA" id="ARBA00022692"/>
    </source>
</evidence>
<dbReference type="AlphaFoldDB" id="B4VVT4"/>
<dbReference type="STRING" id="118168.MC7420_5911"/>
<proteinExistence type="inferred from homology"/>
<feature type="domain" description="PAC" evidence="10">
    <location>
        <begin position="149"/>
        <end position="199"/>
    </location>
</feature>
<dbReference type="InterPro" id="IPR000014">
    <property type="entry name" value="PAS"/>
</dbReference>
<dbReference type="GO" id="GO:0035556">
    <property type="term" value="P:intracellular signal transduction"/>
    <property type="evidence" value="ECO:0007669"/>
    <property type="project" value="InterPro"/>
</dbReference>
<dbReference type="RefSeq" id="WP_006102792.1">
    <property type="nucleotide sequence ID" value="NZ_DS989855.1"/>
</dbReference>
<dbReference type="Pfam" id="PF00211">
    <property type="entry name" value="Guanylate_cyc"/>
    <property type="match status" value="1"/>
</dbReference>
<dbReference type="PROSITE" id="PS00452">
    <property type="entry name" value="GUANYLATE_CYCLASE_1"/>
    <property type="match status" value="1"/>
</dbReference>
<organism evidence="12 13">
    <name type="scientific">Coleofasciculus chthonoplastes PCC 7420</name>
    <dbReference type="NCBI Taxonomy" id="118168"/>
    <lineage>
        <taxon>Bacteria</taxon>
        <taxon>Bacillati</taxon>
        <taxon>Cyanobacteriota</taxon>
        <taxon>Cyanophyceae</taxon>
        <taxon>Coleofasciculales</taxon>
        <taxon>Coleofasciculaceae</taxon>
        <taxon>Coleofasciculus</taxon>
    </lineage>
</organism>
<dbReference type="SUPFAM" id="SSF55785">
    <property type="entry name" value="PYP-like sensor domain (PAS domain)"/>
    <property type="match status" value="3"/>
</dbReference>
<dbReference type="PANTHER" id="PTHR11920">
    <property type="entry name" value="GUANYLYL CYCLASE"/>
    <property type="match status" value="1"/>
</dbReference>
<dbReference type="PROSITE" id="PS50112">
    <property type="entry name" value="PAS"/>
    <property type="match status" value="1"/>
</dbReference>
<evidence type="ECO:0000259" key="11">
    <source>
        <dbReference type="PROSITE" id="PS50125"/>
    </source>
</evidence>
<comment type="subcellular location">
    <subcellularLocation>
        <location evidence="1">Membrane</location>
    </subcellularLocation>
</comment>
<feature type="domain" description="PAS" evidence="9">
    <location>
        <begin position="96"/>
        <end position="143"/>
    </location>
</feature>
<dbReference type="GO" id="GO:0009190">
    <property type="term" value="P:cyclic nucleotide biosynthetic process"/>
    <property type="evidence" value="ECO:0007669"/>
    <property type="project" value="InterPro"/>
</dbReference>
<sequence length="830" mass="93246">MNSNEMRNQASITSPSRELNPNIKAPDPIPVNSDIIKLFPEPLALLLHFSLTILEPRNEELDQPIQPPSATGGLGEAQFALAFRLSPNAMAISTLADGRLLAVNDRLLHLVGYQKDELIGTSTVELKFWLHPEERTRFIQQLQTQGTIHNYEFNFRLKSGQVKTGLLSANIINFSGQDCLLSIINDITERKHAEEQVTRLAKMSQAISSATDFQTALDVALHQVCEITGWSYGEVWIPATDGMALECSHSWYGKYTDIDSPDAAKFEQFREYSAALTILPNEELPGRVWHQIQPEWVDDLATFPDDLFLRLELAVKCGFNSAFAVPIVTPTAAQESVSVLAVLVFFMAKKYPPDHHFFELVTVITNQLGSVMQQKKAVTEMQALFAAMTDVVLVIDASGRCLKIAPTNPLSDYKPSAEIVGKTLHEQFPVKQADFILQAIQEALLTQQTVSIDYQLTVAGRDSWFAANLSPLSHDSVIWAARDISESKLLENKLRTSESKMRLFFEAMNAIVLIIDVQDHTIANIEIAPTNPTRFYDFYIDPINQTIEHLFQEKTAQDWLDKIQQALTTQHTIYFDYSLQSEDKTVWFSASISVISEQSVIWVARDITDRKQAEAALQLEQDKSERLLLNILPELIANRLKQDQRAIAEHFDQVTILFADIVGFTPLSARLQPIELVNMLNQIFSTFDQLADQYGLEKIKTIGDAYMVVGGLPRPLDDHATAIAQMALDMQQAIHEFQVQQGESFEIRIGINTGSVVAGVIGRKKFIYDLWGDAVNVASRMESSGEPGKIQVTATTYQQLQHKFIFEQRGAVKVKGKGDMITYWLLSRRK</sequence>
<keyword evidence="6 7" id="KW-0456">Lyase</keyword>
<dbReference type="InterPro" id="IPR018297">
    <property type="entry name" value="A/G_cyclase_CS"/>
</dbReference>
<gene>
    <name evidence="12" type="ORF">MC7420_5911</name>
</gene>
<reference evidence="12 13" key="1">
    <citation type="submission" date="2008-07" db="EMBL/GenBank/DDBJ databases">
        <authorList>
            <person name="Tandeau de Marsac N."/>
            <person name="Ferriera S."/>
            <person name="Johnson J."/>
            <person name="Kravitz S."/>
            <person name="Beeson K."/>
            <person name="Sutton G."/>
            <person name="Rogers Y.-H."/>
            <person name="Friedman R."/>
            <person name="Frazier M."/>
            <person name="Venter J.C."/>
        </authorList>
    </citation>
    <scope>NUCLEOTIDE SEQUENCE [LARGE SCALE GENOMIC DNA]</scope>
    <source>
        <strain evidence="12 13">PCC 7420</strain>
    </source>
</reference>
<dbReference type="SUPFAM" id="SSF55781">
    <property type="entry name" value="GAF domain-like"/>
    <property type="match status" value="1"/>
</dbReference>
<evidence type="ECO:0000256" key="7">
    <source>
        <dbReference type="RuleBase" id="RU000405"/>
    </source>
</evidence>
<evidence type="ECO:0000259" key="9">
    <source>
        <dbReference type="PROSITE" id="PS50112"/>
    </source>
</evidence>
<protein>
    <submittedName>
        <fullName evidence="12">PAS fold family</fullName>
    </submittedName>
</protein>
<dbReference type="InterPro" id="IPR035965">
    <property type="entry name" value="PAS-like_dom_sf"/>
</dbReference>
<dbReference type="GO" id="GO:0016020">
    <property type="term" value="C:membrane"/>
    <property type="evidence" value="ECO:0007669"/>
    <property type="project" value="UniProtKB-SubCell"/>
</dbReference>
<dbReference type="FunFam" id="3.30.70.1230:FF:000036">
    <property type="entry name" value="Adenylate/guanylate cyclase catalytic domain protein"/>
    <property type="match status" value="1"/>
</dbReference>
<feature type="region of interest" description="Disordered" evidence="8">
    <location>
        <begin position="1"/>
        <end position="25"/>
    </location>
</feature>